<dbReference type="Proteomes" id="UP001162992">
    <property type="component" value="Chromosome 3"/>
</dbReference>
<evidence type="ECO:0000313" key="1">
    <source>
        <dbReference type="EMBL" id="KAJ7561939.1"/>
    </source>
</evidence>
<evidence type="ECO:0000313" key="2">
    <source>
        <dbReference type="Proteomes" id="UP001162992"/>
    </source>
</evidence>
<accession>A0ACC2E655</accession>
<dbReference type="EMBL" id="CM055094">
    <property type="protein sequence ID" value="KAJ7561939.1"/>
    <property type="molecule type" value="Genomic_DNA"/>
</dbReference>
<name>A0ACC2E655_DIPCM</name>
<sequence length="306" mass="35121">MRIEASSSDGLAAMLASCPPVMFQGLEEAMVAGNSHKRPLYSIFETSEETGDDDAADEYSHHVEKKRRLTADQVKSLEKNFELENKLEPERKLHLARELGLQPRQVAVWFQNRRARWKTKQLEKDYDILKADYDALKRDYEAAIQDKEKLQDQVFILNEKLNAKDNEKPPRETSTLEKREISVQMRNQVSKETTKPDLISLNQLALAVRKGGSASSDSDDSEVLDVESPLAMEQYPICPQLPNLDCADPPSLISMQEDEYEKVLPHHTSQRSIVKLEVDESYPEDSSNYLFPLEDQVTSFSWWDWS</sequence>
<gene>
    <name evidence="1" type="ORF">O6H91_03G048300</name>
</gene>
<proteinExistence type="predicted"/>
<reference evidence="2" key="1">
    <citation type="journal article" date="2024" name="Proc. Natl. Acad. Sci. U.S.A.">
        <title>Extraordinary preservation of gene collinearity over three hundred million years revealed in homosporous lycophytes.</title>
        <authorList>
            <person name="Li C."/>
            <person name="Wickell D."/>
            <person name="Kuo L.Y."/>
            <person name="Chen X."/>
            <person name="Nie B."/>
            <person name="Liao X."/>
            <person name="Peng D."/>
            <person name="Ji J."/>
            <person name="Jenkins J."/>
            <person name="Williams M."/>
            <person name="Shu S."/>
            <person name="Plott C."/>
            <person name="Barry K."/>
            <person name="Rajasekar S."/>
            <person name="Grimwood J."/>
            <person name="Han X."/>
            <person name="Sun S."/>
            <person name="Hou Z."/>
            <person name="He W."/>
            <person name="Dai G."/>
            <person name="Sun C."/>
            <person name="Schmutz J."/>
            <person name="Leebens-Mack J.H."/>
            <person name="Li F.W."/>
            <person name="Wang L."/>
        </authorList>
    </citation>
    <scope>NUCLEOTIDE SEQUENCE [LARGE SCALE GENOMIC DNA]</scope>
    <source>
        <strain evidence="2">cv. PW_Plant_1</strain>
    </source>
</reference>
<comment type="caution">
    <text evidence="1">The sequence shown here is derived from an EMBL/GenBank/DDBJ whole genome shotgun (WGS) entry which is preliminary data.</text>
</comment>
<protein>
    <submittedName>
        <fullName evidence="1">Uncharacterized protein</fullName>
    </submittedName>
</protein>
<keyword evidence="2" id="KW-1185">Reference proteome</keyword>
<organism evidence="1 2">
    <name type="scientific">Diphasiastrum complanatum</name>
    <name type="common">Issler's clubmoss</name>
    <name type="synonym">Lycopodium complanatum</name>
    <dbReference type="NCBI Taxonomy" id="34168"/>
    <lineage>
        <taxon>Eukaryota</taxon>
        <taxon>Viridiplantae</taxon>
        <taxon>Streptophyta</taxon>
        <taxon>Embryophyta</taxon>
        <taxon>Tracheophyta</taxon>
        <taxon>Lycopodiopsida</taxon>
        <taxon>Lycopodiales</taxon>
        <taxon>Lycopodiaceae</taxon>
        <taxon>Lycopodioideae</taxon>
        <taxon>Diphasiastrum</taxon>
    </lineage>
</organism>